<sequence>MDRSTHSNAARPASGNKDKNDLGKKEHVIAQLEQIVMERLKSTIKDIEVEQERQMKQKQDQGKNDQVAVALWSKIKGWATEQPFKRIANQITDNQKIPQEARQRFAKPFMDQQKLIMNIEQDKSKVKIKLNEHYQALAKSTQDNLNSVTASLGRLAQAGCCGKGEALRSFETEFRKIELDFIQWSSLPNLENNNVDIFVVKTNLNYEDFRQFLIKSLNDYFPSAAGETKIIEKPVDKIVYVDKPVDKIVYVDKPVEKIIYVDKPVEKKVIEYVEKVKEVPVYRDQPVQDDRLRIAHEMLYGIGRPQNVTEALNLYYELAEVNQDVNAFNIIAQVFSEGKIFPKDLNKAYTYWERSAAQQNAEGLYRIGRLLLDQVIDGQLLSQGKLQSRDEQKQEAVVFFQQASEQGHLDALVDLGEIFEHGLKSEDGESYIQEPNLESAEFYYTQGKKVRYPRAINAMGLFYYSHTDFQEKVVGNNYRKALKYFEIAKDLGYANSLYWLAQCYEYGYGVGVNLEQAKSYYKEGALKGDVACRLQYMHFVMKDCSNSGRQEDYLFAHQYLIQIMIQNPEITEVYFYLGHLYECGFGVQKDPQNAIHYYFKGAKLKNPTCMTKLGDCYHSGFGVPQNQREALKFYKEAAELKDSEALINMGLIYEQGYEGVSIDFAKAFNAYEESSKLGNSKADFHLGLMYEAGKYVKKDVNYAIQRYQKSAQMGCQEARDLLKKKQIPMLYDDSVGGSTHQELGIHAANRDAIMLNQVIPQIQNPLVINQGKKTNQSIIAYKSQHQEMGEGKMVSILAHPNATQSNYAQSQYQKPGFQH</sequence>
<dbReference type="Pfam" id="PF08238">
    <property type="entry name" value="Sel1"/>
    <property type="match status" value="9"/>
</dbReference>
<feature type="compositionally biased region" description="Basic and acidic residues" evidence="1">
    <location>
        <begin position="16"/>
        <end position="25"/>
    </location>
</feature>
<dbReference type="eggNOG" id="KOG1550">
    <property type="taxonomic scope" value="Eukaryota"/>
</dbReference>
<dbReference type="PANTHER" id="PTHR43628:SF1">
    <property type="entry name" value="CHITIN SYNTHASE REGULATORY FACTOR 2-RELATED"/>
    <property type="match status" value="1"/>
</dbReference>
<name>A0BLY4_PARTE</name>
<proteinExistence type="predicted"/>
<dbReference type="InterPro" id="IPR011990">
    <property type="entry name" value="TPR-like_helical_dom_sf"/>
</dbReference>
<dbReference type="KEGG" id="ptm:GSPATT00030185001"/>
<dbReference type="GeneID" id="5012733"/>
<organism evidence="2 3">
    <name type="scientific">Paramecium tetraurelia</name>
    <dbReference type="NCBI Taxonomy" id="5888"/>
    <lineage>
        <taxon>Eukaryota</taxon>
        <taxon>Sar</taxon>
        <taxon>Alveolata</taxon>
        <taxon>Ciliophora</taxon>
        <taxon>Intramacronucleata</taxon>
        <taxon>Oligohymenophorea</taxon>
        <taxon>Peniculida</taxon>
        <taxon>Parameciidae</taxon>
        <taxon>Paramecium</taxon>
    </lineage>
</organism>
<reference evidence="2 3" key="1">
    <citation type="journal article" date="2006" name="Nature">
        <title>Global trends of whole-genome duplications revealed by the ciliate Paramecium tetraurelia.</title>
        <authorList>
            <consortium name="Genoscope"/>
            <person name="Aury J.-M."/>
            <person name="Jaillon O."/>
            <person name="Duret L."/>
            <person name="Noel B."/>
            <person name="Jubin C."/>
            <person name="Porcel B.M."/>
            <person name="Segurens B."/>
            <person name="Daubin V."/>
            <person name="Anthouard V."/>
            <person name="Aiach N."/>
            <person name="Arnaiz O."/>
            <person name="Billaut A."/>
            <person name="Beisson J."/>
            <person name="Blanc I."/>
            <person name="Bouhouche K."/>
            <person name="Camara F."/>
            <person name="Duharcourt S."/>
            <person name="Guigo R."/>
            <person name="Gogendeau D."/>
            <person name="Katinka M."/>
            <person name="Keller A.-M."/>
            <person name="Kissmehl R."/>
            <person name="Klotz C."/>
            <person name="Koll F."/>
            <person name="Le Moue A."/>
            <person name="Lepere C."/>
            <person name="Malinsky S."/>
            <person name="Nowacki M."/>
            <person name="Nowak J.K."/>
            <person name="Plattner H."/>
            <person name="Poulain J."/>
            <person name="Ruiz F."/>
            <person name="Serrano V."/>
            <person name="Zagulski M."/>
            <person name="Dessen P."/>
            <person name="Betermier M."/>
            <person name="Weissenbach J."/>
            <person name="Scarpelli C."/>
            <person name="Schachter V."/>
            <person name="Sperling L."/>
            <person name="Meyer E."/>
            <person name="Cohen J."/>
            <person name="Wincker P."/>
        </authorList>
    </citation>
    <scope>NUCLEOTIDE SEQUENCE [LARGE SCALE GENOMIC DNA]</scope>
    <source>
        <strain evidence="2 3">Stock d4-2</strain>
    </source>
</reference>
<dbReference type="STRING" id="5888.A0BLY4"/>
<evidence type="ECO:0000256" key="1">
    <source>
        <dbReference type="SAM" id="MobiDB-lite"/>
    </source>
</evidence>
<dbReference type="Gene3D" id="1.25.40.10">
    <property type="entry name" value="Tetratricopeptide repeat domain"/>
    <property type="match status" value="3"/>
</dbReference>
<dbReference type="HOGENOM" id="CLU_345307_0_0_1"/>
<dbReference type="SMART" id="SM00671">
    <property type="entry name" value="SEL1"/>
    <property type="match status" value="9"/>
</dbReference>
<gene>
    <name evidence="2" type="ORF">GSPATT00030185001</name>
</gene>
<dbReference type="InterPro" id="IPR006597">
    <property type="entry name" value="Sel1-like"/>
</dbReference>
<dbReference type="RefSeq" id="XP_001426949.1">
    <property type="nucleotide sequence ID" value="XM_001426912.2"/>
</dbReference>
<dbReference type="InParanoid" id="A0BLY4"/>
<dbReference type="OMA" id="YYFKGAK"/>
<feature type="region of interest" description="Disordered" evidence="1">
    <location>
        <begin position="1"/>
        <end position="25"/>
    </location>
</feature>
<dbReference type="InterPro" id="IPR052945">
    <property type="entry name" value="Mitotic_Regulator"/>
</dbReference>
<dbReference type="EMBL" id="CT868003">
    <property type="protein sequence ID" value="CAK59551.1"/>
    <property type="molecule type" value="Genomic_DNA"/>
</dbReference>
<dbReference type="OrthoDB" id="289223at2759"/>
<evidence type="ECO:0000313" key="3">
    <source>
        <dbReference type="Proteomes" id="UP000000600"/>
    </source>
</evidence>
<protein>
    <submittedName>
        <fullName evidence="2">Uncharacterized protein</fullName>
    </submittedName>
</protein>
<dbReference type="PANTHER" id="PTHR43628">
    <property type="entry name" value="ACTIVATOR OF C KINASE PROTEIN 1-RELATED"/>
    <property type="match status" value="1"/>
</dbReference>
<evidence type="ECO:0000313" key="2">
    <source>
        <dbReference type="EMBL" id="CAK59551.1"/>
    </source>
</evidence>
<dbReference type="AlphaFoldDB" id="A0BLY4"/>
<dbReference type="Proteomes" id="UP000000600">
    <property type="component" value="Unassembled WGS sequence"/>
</dbReference>
<accession>A0BLY4</accession>
<keyword evidence="3" id="KW-1185">Reference proteome</keyword>
<dbReference type="SUPFAM" id="SSF81901">
    <property type="entry name" value="HCP-like"/>
    <property type="match status" value="2"/>
</dbReference>